<dbReference type="Proteomes" id="UP000297814">
    <property type="component" value="Unassembled WGS sequence"/>
</dbReference>
<comment type="caution">
    <text evidence="1">The sequence shown here is derived from an EMBL/GenBank/DDBJ whole genome shotgun (WGS) entry which is preliminary data.</text>
</comment>
<dbReference type="AlphaFoldDB" id="A0A4Z1GT25"/>
<dbReference type="EMBL" id="PQXK01000076">
    <property type="protein sequence ID" value="TGO38350.1"/>
    <property type="molecule type" value="Genomic_DNA"/>
</dbReference>
<organism evidence="1 2">
    <name type="scientific">Botrytis hyacinthi</name>
    <dbReference type="NCBI Taxonomy" id="278943"/>
    <lineage>
        <taxon>Eukaryota</taxon>
        <taxon>Fungi</taxon>
        <taxon>Dikarya</taxon>
        <taxon>Ascomycota</taxon>
        <taxon>Pezizomycotina</taxon>
        <taxon>Leotiomycetes</taxon>
        <taxon>Helotiales</taxon>
        <taxon>Sclerotiniaceae</taxon>
        <taxon>Botrytis</taxon>
    </lineage>
</organism>
<reference evidence="1 2" key="1">
    <citation type="submission" date="2017-12" db="EMBL/GenBank/DDBJ databases">
        <title>Comparative genomics of Botrytis spp.</title>
        <authorList>
            <person name="Valero-Jimenez C.A."/>
            <person name="Tapia P."/>
            <person name="Veloso J."/>
            <person name="Silva-Moreno E."/>
            <person name="Staats M."/>
            <person name="Valdes J.H."/>
            <person name="Van Kan J.A.L."/>
        </authorList>
    </citation>
    <scope>NUCLEOTIDE SEQUENCE [LARGE SCALE GENOMIC DNA]</scope>
    <source>
        <strain evidence="1 2">Bh0001</strain>
    </source>
</reference>
<gene>
    <name evidence="1" type="ORF">BHYA_0076g00010</name>
</gene>
<evidence type="ECO:0000313" key="1">
    <source>
        <dbReference type="EMBL" id="TGO38350.1"/>
    </source>
</evidence>
<protein>
    <submittedName>
        <fullName evidence="1">Uncharacterized protein</fullName>
    </submittedName>
</protein>
<sequence>MAICYEVSEKDVKDLIGSLKYRPKEEWEEIIDSRAEALGNWTGYPPFEVHHFKKKKRSLLSIFQGASNTIERDNDVKDCIRRA</sequence>
<proteinExistence type="predicted"/>
<name>A0A4Z1GT25_9HELO</name>
<evidence type="ECO:0000313" key="2">
    <source>
        <dbReference type="Proteomes" id="UP000297814"/>
    </source>
</evidence>
<keyword evidence="2" id="KW-1185">Reference proteome</keyword>
<accession>A0A4Z1GT25</accession>